<evidence type="ECO:0000313" key="4">
    <source>
        <dbReference type="Proteomes" id="UP001208935"/>
    </source>
</evidence>
<dbReference type="InterPro" id="IPR007712">
    <property type="entry name" value="RelE/ParE_toxin"/>
</dbReference>
<evidence type="ECO:0000256" key="1">
    <source>
        <dbReference type="ARBA" id="ARBA00006226"/>
    </source>
</evidence>
<accession>A0ABT3KPT2</accession>
<dbReference type="EMBL" id="QZCW01000001">
    <property type="protein sequence ID" value="MCW5320324.1"/>
    <property type="molecule type" value="Genomic_DNA"/>
</dbReference>
<evidence type="ECO:0000313" key="3">
    <source>
        <dbReference type="EMBL" id="MCW5320324.1"/>
    </source>
</evidence>
<dbReference type="PANTHER" id="PTHR33755:SF6">
    <property type="entry name" value="PLASMID STABILIZATION SYSTEM PROTEIN"/>
    <property type="match status" value="1"/>
</dbReference>
<dbReference type="Pfam" id="PF05016">
    <property type="entry name" value="ParE_toxin"/>
    <property type="match status" value="1"/>
</dbReference>
<sequence length="101" mass="11325">MSYRVIFTPEAEEQLAALYGYIAVAASPDIAARYIEAIVSYCESLCTFPHRGTMRDDVRAGLRITNYKKRAVIAFDVDDEQVSIIGVFYGGQDYETILTDD</sequence>
<dbReference type="PANTHER" id="PTHR33755">
    <property type="entry name" value="TOXIN PARE1-RELATED"/>
    <property type="match status" value="1"/>
</dbReference>
<dbReference type="GeneID" id="77321966"/>
<organism evidence="3 4">
    <name type="scientific">Verminephrobacter aporrectodeae subsp. tuberculatae</name>
    <dbReference type="NCBI Taxonomy" id="1110392"/>
    <lineage>
        <taxon>Bacteria</taxon>
        <taxon>Pseudomonadati</taxon>
        <taxon>Pseudomonadota</taxon>
        <taxon>Betaproteobacteria</taxon>
        <taxon>Burkholderiales</taxon>
        <taxon>Comamonadaceae</taxon>
        <taxon>Verminephrobacter</taxon>
    </lineage>
</organism>
<comment type="similarity">
    <text evidence="1">Belongs to the RelE toxin family.</text>
</comment>
<protein>
    <submittedName>
        <fullName evidence="3">Type II toxin-antitoxin system RelE/ParE family toxin</fullName>
    </submittedName>
</protein>
<gene>
    <name evidence="3" type="ORF">D5039_03745</name>
</gene>
<dbReference type="InterPro" id="IPR035093">
    <property type="entry name" value="RelE/ParE_toxin_dom_sf"/>
</dbReference>
<name>A0ABT3KPT2_9BURK</name>
<dbReference type="Gene3D" id="3.30.2310.20">
    <property type="entry name" value="RelE-like"/>
    <property type="match status" value="1"/>
</dbReference>
<proteinExistence type="inferred from homology"/>
<reference evidence="4" key="1">
    <citation type="submission" date="2023-07" db="EMBL/GenBank/DDBJ databases">
        <title>Verminephrobacter genomes.</title>
        <authorList>
            <person name="Lund M.B."/>
        </authorList>
    </citation>
    <scope>NUCLEOTIDE SEQUENCE [LARGE SCALE GENOMIC DNA]</scope>
    <source>
        <strain evidence="4">AtM5-05</strain>
    </source>
</reference>
<dbReference type="Proteomes" id="UP001208935">
    <property type="component" value="Unassembled WGS sequence"/>
</dbReference>
<keyword evidence="2" id="KW-1277">Toxin-antitoxin system</keyword>
<dbReference type="InterPro" id="IPR051803">
    <property type="entry name" value="TA_system_RelE-like_toxin"/>
</dbReference>
<dbReference type="RefSeq" id="WP_010101361.1">
    <property type="nucleotide sequence ID" value="NZ_QZCV01000001.1"/>
</dbReference>
<evidence type="ECO:0000256" key="2">
    <source>
        <dbReference type="ARBA" id="ARBA00022649"/>
    </source>
</evidence>
<keyword evidence="4" id="KW-1185">Reference proteome</keyword>
<comment type="caution">
    <text evidence="3">The sequence shown here is derived from an EMBL/GenBank/DDBJ whole genome shotgun (WGS) entry which is preliminary data.</text>
</comment>